<reference evidence="9" key="3">
    <citation type="submission" date="2025-09" db="UniProtKB">
        <authorList>
            <consortium name="Ensembl"/>
        </authorList>
    </citation>
    <scope>IDENTIFICATION</scope>
</reference>
<evidence type="ECO:0000256" key="2">
    <source>
        <dbReference type="ARBA" id="ARBA00008377"/>
    </source>
</evidence>
<name>A0A8C4RVM1_ERPCA</name>
<keyword evidence="3" id="KW-1003">Cell membrane</keyword>
<evidence type="ECO:0000256" key="1">
    <source>
        <dbReference type="ARBA" id="ARBA00004609"/>
    </source>
</evidence>
<dbReference type="GO" id="GO:0098552">
    <property type="term" value="C:side of membrane"/>
    <property type="evidence" value="ECO:0007669"/>
    <property type="project" value="UniProtKB-KW"/>
</dbReference>
<evidence type="ECO:0000256" key="4">
    <source>
        <dbReference type="ARBA" id="ARBA00022622"/>
    </source>
</evidence>
<keyword evidence="6" id="KW-0472">Membrane</keyword>
<accession>A0A8C4RVM1</accession>
<keyword evidence="7" id="KW-0325">Glycoprotein</keyword>
<sequence>MLQCGEVGIKGCHCPLCHVTRFPICFLGWQLLGWAAGAGGSRCKDIYRGFSECLLRLGDNMSRFGQLATLNCPAHWDEFHACGMAAISDCQLEVQGIWDSLRQESEKLNFQGNLYDLCRKRKQANQDKLMGGAHRTGVPVSLLLVLYPLAALEDNAVSLNYF</sequence>
<protein>
    <submittedName>
        <fullName evidence="9">Uncharacterized protein</fullName>
    </submittedName>
</protein>
<dbReference type="PANTHER" id="PTHR15902:SF2">
    <property type="entry name" value="NEURITIN-LIKE PROTEIN"/>
    <property type="match status" value="1"/>
</dbReference>
<dbReference type="GO" id="GO:0005886">
    <property type="term" value="C:plasma membrane"/>
    <property type="evidence" value="ECO:0007669"/>
    <property type="project" value="UniProtKB-SubCell"/>
</dbReference>
<keyword evidence="5" id="KW-0732">Signal</keyword>
<dbReference type="InterPro" id="IPR026144">
    <property type="entry name" value="Neuritin_fam"/>
</dbReference>
<keyword evidence="8" id="KW-0449">Lipoprotein</keyword>
<dbReference type="PANTHER" id="PTHR15902">
    <property type="entry name" value="NEURITIN-RELATED"/>
    <property type="match status" value="1"/>
</dbReference>
<dbReference type="Proteomes" id="UP000694620">
    <property type="component" value="Chromosome 2"/>
</dbReference>
<comment type="similarity">
    <text evidence="2">Belongs to the neuritin family.</text>
</comment>
<keyword evidence="10" id="KW-1185">Reference proteome</keyword>
<dbReference type="GeneTree" id="ENSGT00530000063853"/>
<evidence type="ECO:0000313" key="10">
    <source>
        <dbReference type="Proteomes" id="UP000694620"/>
    </source>
</evidence>
<keyword evidence="4" id="KW-0336">GPI-anchor</keyword>
<dbReference type="Ensembl" id="ENSECRT00000007580.1">
    <property type="protein sequence ID" value="ENSECRP00000007460.1"/>
    <property type="gene ID" value="ENSECRG00000004964.1"/>
</dbReference>
<evidence type="ECO:0000256" key="6">
    <source>
        <dbReference type="ARBA" id="ARBA00023136"/>
    </source>
</evidence>
<reference evidence="9" key="2">
    <citation type="submission" date="2025-08" db="UniProtKB">
        <authorList>
            <consortium name="Ensembl"/>
        </authorList>
    </citation>
    <scope>IDENTIFICATION</scope>
</reference>
<comment type="subcellular location">
    <subcellularLocation>
        <location evidence="1">Cell membrane</location>
        <topology evidence="1">Lipid-anchor</topology>
        <topology evidence="1">GPI-anchor</topology>
    </subcellularLocation>
</comment>
<evidence type="ECO:0000256" key="7">
    <source>
        <dbReference type="ARBA" id="ARBA00023180"/>
    </source>
</evidence>
<organism evidence="9 10">
    <name type="scientific">Erpetoichthys calabaricus</name>
    <name type="common">Rope fish</name>
    <name type="synonym">Calamoichthys calabaricus</name>
    <dbReference type="NCBI Taxonomy" id="27687"/>
    <lineage>
        <taxon>Eukaryota</taxon>
        <taxon>Metazoa</taxon>
        <taxon>Chordata</taxon>
        <taxon>Craniata</taxon>
        <taxon>Vertebrata</taxon>
        <taxon>Euteleostomi</taxon>
        <taxon>Actinopterygii</taxon>
        <taxon>Polypteriformes</taxon>
        <taxon>Polypteridae</taxon>
        <taxon>Erpetoichthys</taxon>
    </lineage>
</organism>
<dbReference type="AlphaFoldDB" id="A0A8C4RVM1"/>
<evidence type="ECO:0000256" key="5">
    <source>
        <dbReference type="ARBA" id="ARBA00022729"/>
    </source>
</evidence>
<proteinExistence type="inferred from homology"/>
<evidence type="ECO:0000256" key="3">
    <source>
        <dbReference type="ARBA" id="ARBA00022475"/>
    </source>
</evidence>
<evidence type="ECO:0000256" key="8">
    <source>
        <dbReference type="ARBA" id="ARBA00023288"/>
    </source>
</evidence>
<evidence type="ECO:0000313" key="9">
    <source>
        <dbReference type="Ensembl" id="ENSECRP00000007460.1"/>
    </source>
</evidence>
<reference evidence="9" key="1">
    <citation type="submission" date="2021-06" db="EMBL/GenBank/DDBJ databases">
        <authorList>
            <consortium name="Wellcome Sanger Institute Data Sharing"/>
        </authorList>
    </citation>
    <scope>NUCLEOTIDE SEQUENCE [LARGE SCALE GENOMIC DNA]</scope>
</reference>
<dbReference type="GO" id="GO:1990138">
    <property type="term" value="P:neuron projection extension"/>
    <property type="evidence" value="ECO:0007669"/>
    <property type="project" value="TreeGrafter"/>
</dbReference>
<dbReference type="Pfam" id="PF15056">
    <property type="entry name" value="NRN1"/>
    <property type="match status" value="1"/>
</dbReference>